<protein>
    <recommendedName>
        <fullName evidence="4">DUF3592 domain-containing protein</fullName>
    </recommendedName>
</protein>
<proteinExistence type="predicted"/>
<dbReference type="Proteomes" id="UP000602381">
    <property type="component" value="Unassembled WGS sequence"/>
</dbReference>
<sequence>MSAVFLRLGLFLLPFAFFLLWLWLVRRLKQAGGETNPRLEKAVMLGGGVFVLAYAAVLYFYAGTTERADETMRYVPATTVDGEIVPGHFEKIPDN</sequence>
<keyword evidence="3" id="KW-1185">Reference proteome</keyword>
<evidence type="ECO:0000313" key="2">
    <source>
        <dbReference type="EMBL" id="GGO10895.1"/>
    </source>
</evidence>
<comment type="caution">
    <text evidence="2">The sequence shown here is derived from an EMBL/GenBank/DDBJ whole genome shotgun (WGS) entry which is preliminary data.</text>
</comment>
<evidence type="ECO:0000313" key="3">
    <source>
        <dbReference type="Proteomes" id="UP000602381"/>
    </source>
</evidence>
<keyword evidence="1" id="KW-0812">Transmembrane</keyword>
<evidence type="ECO:0000256" key="1">
    <source>
        <dbReference type="SAM" id="Phobius"/>
    </source>
</evidence>
<organism evidence="2 3">
    <name type="scientific">Iodidimonas muriae</name>
    <dbReference type="NCBI Taxonomy" id="261467"/>
    <lineage>
        <taxon>Bacteria</taxon>
        <taxon>Pseudomonadati</taxon>
        <taxon>Pseudomonadota</taxon>
        <taxon>Alphaproteobacteria</taxon>
        <taxon>Iodidimonadales</taxon>
        <taxon>Iodidimonadaceae</taxon>
        <taxon>Iodidimonas</taxon>
    </lineage>
</organism>
<keyword evidence="1" id="KW-1133">Transmembrane helix</keyword>
<feature type="transmembrane region" description="Helical" evidence="1">
    <location>
        <begin position="43"/>
        <end position="62"/>
    </location>
</feature>
<evidence type="ECO:0008006" key="4">
    <source>
        <dbReference type="Google" id="ProtNLM"/>
    </source>
</evidence>
<name>A0ABQ2LCN0_9PROT</name>
<dbReference type="EMBL" id="BMOV01000004">
    <property type="protein sequence ID" value="GGO10895.1"/>
    <property type="molecule type" value="Genomic_DNA"/>
</dbReference>
<reference evidence="3" key="1">
    <citation type="journal article" date="2019" name="Int. J. Syst. Evol. Microbiol.">
        <title>The Global Catalogue of Microorganisms (GCM) 10K type strain sequencing project: providing services to taxonomists for standard genome sequencing and annotation.</title>
        <authorList>
            <consortium name="The Broad Institute Genomics Platform"/>
            <consortium name="The Broad Institute Genome Sequencing Center for Infectious Disease"/>
            <person name="Wu L."/>
            <person name="Ma J."/>
        </authorList>
    </citation>
    <scope>NUCLEOTIDE SEQUENCE [LARGE SCALE GENOMIC DNA]</scope>
    <source>
        <strain evidence="3">JCM 17843</strain>
    </source>
</reference>
<dbReference type="RefSeq" id="WP_150005327.1">
    <property type="nucleotide sequence ID" value="NZ_BMOV01000004.1"/>
</dbReference>
<accession>A0ABQ2LCN0</accession>
<gene>
    <name evidence="2" type="ORF">GCM10007972_14150</name>
</gene>
<keyword evidence="1" id="KW-0472">Membrane</keyword>